<accession>A0ABV6IZJ8</accession>
<dbReference type="Proteomes" id="UP001589789">
    <property type="component" value="Unassembled WGS sequence"/>
</dbReference>
<protein>
    <submittedName>
        <fullName evidence="4">NAD-dependent epimerase/dehydratase family protein</fullName>
    </submittedName>
</protein>
<dbReference type="InterPro" id="IPR001509">
    <property type="entry name" value="Epimerase_deHydtase"/>
</dbReference>
<evidence type="ECO:0000313" key="4">
    <source>
        <dbReference type="EMBL" id="MFC0389040.1"/>
    </source>
</evidence>
<sequence length="328" mass="34687">MTVLLTGATGFVGLNIARALLDRGERVVLFAPTPPPEALSAGWLGAARFISGDVRVPDDLDRAFAAAAIDRVIHAAALTPDMRAEAEQPEVIAEVNLGGTLRLMQAARRAGVRRVLGLSSVAVYGHAAAEADGRLHEESTPTRPAALYGITKLAAEQAVHRLGALYGMETAAVRLGPCFGAREHPTGMRPLLSPHWQCVEDARAGRECVLPRAMAADWIDAEAAAGAIADLLALPAPERATFNLGGGALTTAAAWCEALVALCPGFRWRIDPEAATVRYGLERDRAPMDTTRLRAATGRAPLTDDLPGLARRYLDWRNGPEGIALCGA</sequence>
<dbReference type="SMART" id="SM00822">
    <property type="entry name" value="PKS_KR"/>
    <property type="match status" value="1"/>
</dbReference>
<dbReference type="InterPro" id="IPR036291">
    <property type="entry name" value="NAD(P)-bd_dom_sf"/>
</dbReference>
<evidence type="ECO:0000313" key="5">
    <source>
        <dbReference type="Proteomes" id="UP001589789"/>
    </source>
</evidence>
<organism evidence="4 5">
    <name type="scientific">Muricoccus vinaceus</name>
    <dbReference type="NCBI Taxonomy" id="424704"/>
    <lineage>
        <taxon>Bacteria</taxon>
        <taxon>Pseudomonadati</taxon>
        <taxon>Pseudomonadota</taxon>
        <taxon>Alphaproteobacteria</taxon>
        <taxon>Acetobacterales</taxon>
        <taxon>Roseomonadaceae</taxon>
        <taxon>Muricoccus</taxon>
    </lineage>
</organism>
<comment type="similarity">
    <text evidence="2">Belongs to the NAD(P)-dependent epimerase/dehydratase family.</text>
</comment>
<evidence type="ECO:0000256" key="1">
    <source>
        <dbReference type="ARBA" id="ARBA00005125"/>
    </source>
</evidence>
<dbReference type="PANTHER" id="PTHR43000">
    <property type="entry name" value="DTDP-D-GLUCOSE 4,6-DEHYDRATASE-RELATED"/>
    <property type="match status" value="1"/>
</dbReference>
<keyword evidence="5" id="KW-1185">Reference proteome</keyword>
<comment type="caution">
    <text evidence="4">The sequence shown here is derived from an EMBL/GenBank/DDBJ whole genome shotgun (WGS) entry which is preliminary data.</text>
</comment>
<name>A0ABV6IZJ8_9PROT</name>
<dbReference type="RefSeq" id="WP_377056035.1">
    <property type="nucleotide sequence ID" value="NZ_JBHLVZ010000091.1"/>
</dbReference>
<dbReference type="InterPro" id="IPR057326">
    <property type="entry name" value="KR_dom"/>
</dbReference>
<dbReference type="Pfam" id="PF01370">
    <property type="entry name" value="Epimerase"/>
    <property type="match status" value="1"/>
</dbReference>
<dbReference type="SUPFAM" id="SSF51735">
    <property type="entry name" value="NAD(P)-binding Rossmann-fold domains"/>
    <property type="match status" value="1"/>
</dbReference>
<comment type="pathway">
    <text evidence="1">Bacterial outer membrane biogenesis; LPS O-antigen biosynthesis.</text>
</comment>
<reference evidence="4 5" key="1">
    <citation type="submission" date="2024-09" db="EMBL/GenBank/DDBJ databases">
        <authorList>
            <person name="Sun Q."/>
            <person name="Mori K."/>
        </authorList>
    </citation>
    <scope>NUCLEOTIDE SEQUENCE [LARGE SCALE GENOMIC DNA]</scope>
    <source>
        <strain evidence="4 5">CCM 7468</strain>
    </source>
</reference>
<dbReference type="Gene3D" id="3.40.50.720">
    <property type="entry name" value="NAD(P)-binding Rossmann-like Domain"/>
    <property type="match status" value="1"/>
</dbReference>
<gene>
    <name evidence="4" type="ORF">ACFFIC_26340</name>
</gene>
<evidence type="ECO:0000256" key="2">
    <source>
        <dbReference type="ARBA" id="ARBA00007637"/>
    </source>
</evidence>
<dbReference type="EMBL" id="JBHLVZ010000091">
    <property type="protein sequence ID" value="MFC0389040.1"/>
    <property type="molecule type" value="Genomic_DNA"/>
</dbReference>
<proteinExistence type="inferred from homology"/>
<evidence type="ECO:0000259" key="3">
    <source>
        <dbReference type="SMART" id="SM00822"/>
    </source>
</evidence>
<feature type="domain" description="Ketoreductase" evidence="3">
    <location>
        <begin position="1"/>
        <end position="208"/>
    </location>
</feature>